<protein>
    <recommendedName>
        <fullName evidence="4">DUF4852 domain-containing protein</fullName>
    </recommendedName>
</protein>
<accession>A0AAW6UQF0</accession>
<reference evidence="2" key="1">
    <citation type="submission" date="2023-04" db="EMBL/GenBank/DDBJ databases">
        <title>The environmental microbiomes in feedlot watering bowls are a reservoir of florfenicol resistance for bovine respiratory disease pathogens.</title>
        <authorList>
            <person name="Kos D.W."/>
            <person name="Ruzzini A.C."/>
            <person name="Schreiner B."/>
            <person name="Jelinski M.D."/>
        </authorList>
    </citation>
    <scope>NUCLEOTIDE SEQUENCE</scope>
    <source>
        <strain evidence="2">WB3</strain>
    </source>
</reference>
<evidence type="ECO:0000313" key="2">
    <source>
        <dbReference type="EMBL" id="MDK1683543.1"/>
    </source>
</evidence>
<name>A0AAW6UQF0_9GAMM</name>
<keyword evidence="1" id="KW-0732">Signal</keyword>
<evidence type="ECO:0000313" key="3">
    <source>
        <dbReference type="Proteomes" id="UP001241935"/>
    </source>
</evidence>
<comment type="caution">
    <text evidence="2">The sequence shown here is derived from an EMBL/GenBank/DDBJ whole genome shotgun (WGS) entry which is preliminary data.</text>
</comment>
<feature type="signal peptide" evidence="1">
    <location>
        <begin position="1"/>
        <end position="26"/>
    </location>
</feature>
<dbReference type="EMBL" id="JASKNE010000001">
    <property type="protein sequence ID" value="MDK1683543.1"/>
    <property type="molecule type" value="Genomic_DNA"/>
</dbReference>
<sequence length="256" mass="29263">MNKILKLKTIALFFAMLSLVNSQAFAESVAQFESNIINKYYKTSLTDRYENDGINQEVATKLANFIESNSQSFEYPFKNLLDKNLLLLNYSPDRKLKFYTVNISAGGSMREFASYVQFKQGKKVITQALNDGGVIKAIRQTQLNNIPTYLISRTYIGSGCVGAYGIQATQIKNAQYKTVSVFKTKTKALNQIDVSYDCNFYPKNIQPFDMDRHYIRVSENLKNIDILLIKPSGALTQNYLRYQKTKDNYQYIGTVK</sequence>
<dbReference type="AlphaFoldDB" id="A0AAW6UQF0"/>
<organism evidence="2 3">
    <name type="scientific">Acinetobacter terrestris</name>
    <dbReference type="NCBI Taxonomy" id="2529843"/>
    <lineage>
        <taxon>Bacteria</taxon>
        <taxon>Pseudomonadati</taxon>
        <taxon>Pseudomonadota</taxon>
        <taxon>Gammaproteobacteria</taxon>
        <taxon>Moraxellales</taxon>
        <taxon>Moraxellaceae</taxon>
        <taxon>Acinetobacter</taxon>
        <taxon>Acinetobacter Taxon 24</taxon>
    </lineage>
</organism>
<gene>
    <name evidence="2" type="ORF">QOR41_06755</name>
</gene>
<dbReference type="RefSeq" id="WP_284066790.1">
    <property type="nucleotide sequence ID" value="NZ_JASKNE010000001.1"/>
</dbReference>
<feature type="chain" id="PRO_5043499114" description="DUF4852 domain-containing protein" evidence="1">
    <location>
        <begin position="27"/>
        <end position="256"/>
    </location>
</feature>
<proteinExistence type="predicted"/>
<evidence type="ECO:0000256" key="1">
    <source>
        <dbReference type="SAM" id="SignalP"/>
    </source>
</evidence>
<dbReference type="Proteomes" id="UP001241935">
    <property type="component" value="Unassembled WGS sequence"/>
</dbReference>
<evidence type="ECO:0008006" key="4">
    <source>
        <dbReference type="Google" id="ProtNLM"/>
    </source>
</evidence>